<dbReference type="Proteomes" id="UP000829354">
    <property type="component" value="Chromosome V"/>
</dbReference>
<evidence type="ECO:0000313" key="2">
    <source>
        <dbReference type="EMBL" id="UMM37733.1"/>
    </source>
</evidence>
<dbReference type="InterPro" id="IPR040161">
    <property type="entry name" value="FB224"/>
</dbReference>
<dbReference type="PANTHER" id="PTHR23015">
    <property type="entry name" value="UNCHARACTERIZED C.ELEGANS PROTEIN"/>
    <property type="match status" value="1"/>
</dbReference>
<dbReference type="Pfam" id="PF00646">
    <property type="entry name" value="F-box"/>
    <property type="match status" value="1"/>
</dbReference>
<dbReference type="InterPro" id="IPR001810">
    <property type="entry name" value="F-box_dom"/>
</dbReference>
<protein>
    <recommendedName>
        <fullName evidence="1">F-box domain-containing protein</fullName>
    </recommendedName>
</protein>
<dbReference type="AlphaFoldDB" id="A0AAE9F7X3"/>
<gene>
    <name evidence="2" type="ORF">L5515_009406</name>
</gene>
<dbReference type="Pfam" id="PF01827">
    <property type="entry name" value="FTH"/>
    <property type="match status" value="1"/>
</dbReference>
<dbReference type="PROSITE" id="PS50181">
    <property type="entry name" value="FBOX"/>
    <property type="match status" value="1"/>
</dbReference>
<sequence>MTSIIEMPDRLLEKFIRFSDFKAVLSLRQVCRDFRNFIDDLEDSKLPDSEFEQIEIISENKEKNIVLQFMDPKFIFYRMEYSASENCRKFQEKKTILENSNIVDVAIRDLELILKFQKYNFEVLTLSLDDCQLQNKLSNMLSASGQIIKTRQLSIKVFHHSQVLSMLGCTDPQTLEVLELHSVDNNLGIDIDEIVKTEHWKKAIEVVCDMHLLNLRAEDVCHFSSISLKTDSFTARDLDTLKKTFLNFSKLEYWYFDLKSFNETNELSNLWGLPFISGLSRTWYFRIKDSEKKILLIQILSHRHPMLQEYCATYFYIIEVEDVPEGAFVHDYKKKDE</sequence>
<proteinExistence type="predicted"/>
<feature type="domain" description="F-box" evidence="1">
    <location>
        <begin position="1"/>
        <end position="54"/>
    </location>
</feature>
<dbReference type="EMBL" id="CP092624">
    <property type="protein sequence ID" value="UMM37733.1"/>
    <property type="molecule type" value="Genomic_DNA"/>
</dbReference>
<reference evidence="2 3" key="1">
    <citation type="submission" date="2022-04" db="EMBL/GenBank/DDBJ databases">
        <title>Chromosome-level reference genomes for two strains of Caenorhabditis briggsae: an improved platform for comparative genomics.</title>
        <authorList>
            <person name="Stevens L."/>
            <person name="Andersen E."/>
        </authorList>
    </citation>
    <scope>NUCLEOTIDE SEQUENCE [LARGE SCALE GENOMIC DNA]</scope>
    <source>
        <strain evidence="2">VX34</strain>
        <tissue evidence="2">Whole-organism</tissue>
    </source>
</reference>
<dbReference type="PANTHER" id="PTHR23015:SF4">
    <property type="entry name" value="DUF38 DOMAIN-CONTAINING PROTEIN-RELATED"/>
    <property type="match status" value="1"/>
</dbReference>
<organism evidence="2 3">
    <name type="scientific">Caenorhabditis briggsae</name>
    <dbReference type="NCBI Taxonomy" id="6238"/>
    <lineage>
        <taxon>Eukaryota</taxon>
        <taxon>Metazoa</taxon>
        <taxon>Ecdysozoa</taxon>
        <taxon>Nematoda</taxon>
        <taxon>Chromadorea</taxon>
        <taxon>Rhabditida</taxon>
        <taxon>Rhabditina</taxon>
        <taxon>Rhabditomorpha</taxon>
        <taxon>Rhabditoidea</taxon>
        <taxon>Rhabditidae</taxon>
        <taxon>Peloderinae</taxon>
        <taxon>Caenorhabditis</taxon>
    </lineage>
</organism>
<keyword evidence="3" id="KW-1185">Reference proteome</keyword>
<accession>A0AAE9F7X3</accession>
<evidence type="ECO:0000313" key="3">
    <source>
        <dbReference type="Proteomes" id="UP000829354"/>
    </source>
</evidence>
<name>A0AAE9F7X3_CAEBR</name>
<evidence type="ECO:0000259" key="1">
    <source>
        <dbReference type="PROSITE" id="PS50181"/>
    </source>
</evidence>
<dbReference type="InterPro" id="IPR002900">
    <property type="entry name" value="DUF38/FTH_CAE_spp"/>
</dbReference>